<dbReference type="EMBL" id="CBXG010000002">
    <property type="protein sequence ID" value="CDM02573.1"/>
    <property type="molecule type" value="Genomic_DNA"/>
</dbReference>
<reference evidence="2 3" key="1">
    <citation type="submission" date="2013-12" db="EMBL/GenBank/DDBJ databases">
        <title>Improved hybrid genome assemblies of Bacteroides xylanisolvens SD CC 1b and Bacteroides xylanisolvens SD CC 2a using Illumina and 454 Sequencing.</title>
        <authorList>
            <person name="Ramaraj T."/>
            <person name="Sundararajan A."/>
            <person name="Mudge J."/>
            <person name="Schilkey F.D."/>
            <person name="Delvecchio V."/>
            <person name="Donlon M."/>
            <person name="Ziemer C."/>
        </authorList>
    </citation>
    <scope>NUCLEOTIDE SEQUENCE [LARGE SCALE GENOMIC DNA]</scope>
</reference>
<evidence type="ECO:0000256" key="1">
    <source>
        <dbReference type="SAM" id="Phobius"/>
    </source>
</evidence>
<keyword evidence="1" id="KW-0472">Membrane</keyword>
<evidence type="ECO:0000313" key="3">
    <source>
        <dbReference type="Proteomes" id="UP000019380"/>
    </source>
</evidence>
<comment type="caution">
    <text evidence="2">The sequence shown here is derived from an EMBL/GenBank/DDBJ whole genome shotgun (WGS) entry which is preliminary data.</text>
</comment>
<keyword evidence="1" id="KW-1133">Transmembrane helix</keyword>
<feature type="transmembrane region" description="Helical" evidence="1">
    <location>
        <begin position="16"/>
        <end position="39"/>
    </location>
</feature>
<keyword evidence="1" id="KW-0812">Transmembrane</keyword>
<sequence length="41" mass="5048">MIEKITIITRKKCIRYVTFCYISFVLTVGCAWNRFFLYFCR</sequence>
<gene>
    <name evidence="2" type="ORF">BN890_1190</name>
</gene>
<dbReference type="AlphaFoldDB" id="W6NYF3"/>
<protein>
    <recommendedName>
        <fullName evidence="4">Lipoprotein</fullName>
    </recommendedName>
</protein>
<dbReference type="Proteomes" id="UP000019380">
    <property type="component" value="Unassembled WGS sequence"/>
</dbReference>
<accession>W6NYF3</accession>
<dbReference type="PROSITE" id="PS51257">
    <property type="entry name" value="PROKAR_LIPOPROTEIN"/>
    <property type="match status" value="1"/>
</dbReference>
<proteinExistence type="predicted"/>
<evidence type="ECO:0000313" key="2">
    <source>
        <dbReference type="EMBL" id="CDM02573.1"/>
    </source>
</evidence>
<organism evidence="2 3">
    <name type="scientific">Bacteroides xylanisolvens SD CC 1b</name>
    <dbReference type="NCBI Taxonomy" id="702447"/>
    <lineage>
        <taxon>Bacteria</taxon>
        <taxon>Pseudomonadati</taxon>
        <taxon>Bacteroidota</taxon>
        <taxon>Bacteroidia</taxon>
        <taxon>Bacteroidales</taxon>
        <taxon>Bacteroidaceae</taxon>
        <taxon>Bacteroides</taxon>
    </lineage>
</organism>
<name>W6NYF3_9BACE</name>
<evidence type="ECO:0008006" key="4">
    <source>
        <dbReference type="Google" id="ProtNLM"/>
    </source>
</evidence>